<dbReference type="AlphaFoldDB" id="A0A9W6GN13"/>
<protein>
    <submittedName>
        <fullName evidence="1">Uncharacterized protein</fullName>
    </submittedName>
</protein>
<evidence type="ECO:0000313" key="2">
    <source>
        <dbReference type="Proteomes" id="UP001144471"/>
    </source>
</evidence>
<dbReference type="EMBL" id="BSDY01000009">
    <property type="protein sequence ID" value="GLI56562.1"/>
    <property type="molecule type" value="Genomic_DNA"/>
</dbReference>
<accession>A0A9W6GN13</accession>
<dbReference type="Proteomes" id="UP001144471">
    <property type="component" value="Unassembled WGS sequence"/>
</dbReference>
<dbReference type="RefSeq" id="WP_281835790.1">
    <property type="nucleotide sequence ID" value="NZ_BSDY01000009.1"/>
</dbReference>
<keyword evidence="2" id="KW-1185">Reference proteome</keyword>
<proteinExistence type="predicted"/>
<sequence length="58" mass="6660">MKDIPVRFNLSNSEERLDVLKTLLEVAVLEGDLKRVEKVIKVFTTSDDINEILESLRS</sequence>
<comment type="caution">
    <text evidence="1">The sequence shown here is derived from an EMBL/GenBank/DDBJ whole genome shotgun (WGS) entry which is preliminary data.</text>
</comment>
<name>A0A9W6GN13_9FUSO</name>
<organism evidence="1 2">
    <name type="scientific">Propionigenium maris DSM 9537</name>
    <dbReference type="NCBI Taxonomy" id="1123000"/>
    <lineage>
        <taxon>Bacteria</taxon>
        <taxon>Fusobacteriati</taxon>
        <taxon>Fusobacteriota</taxon>
        <taxon>Fusobacteriia</taxon>
        <taxon>Fusobacteriales</taxon>
        <taxon>Fusobacteriaceae</taxon>
        <taxon>Propionigenium</taxon>
    </lineage>
</organism>
<evidence type="ECO:0000313" key="1">
    <source>
        <dbReference type="EMBL" id="GLI56562.1"/>
    </source>
</evidence>
<gene>
    <name evidence="1" type="ORF">PM10SUCC1_20760</name>
</gene>
<reference evidence="1" key="1">
    <citation type="submission" date="2022-12" db="EMBL/GenBank/DDBJ databases">
        <title>Reference genome sequencing for broad-spectrum identification of bacterial and archaeal isolates by mass spectrometry.</title>
        <authorList>
            <person name="Sekiguchi Y."/>
            <person name="Tourlousse D.M."/>
        </authorList>
    </citation>
    <scope>NUCLEOTIDE SEQUENCE</scope>
    <source>
        <strain evidence="1">10succ1</strain>
    </source>
</reference>